<reference evidence="2" key="1">
    <citation type="submission" date="2021-01" db="EMBL/GenBank/DDBJ databases">
        <authorList>
            <person name="Corre E."/>
            <person name="Pelletier E."/>
            <person name="Niang G."/>
            <person name="Scheremetjew M."/>
            <person name="Finn R."/>
            <person name="Kale V."/>
            <person name="Holt S."/>
            <person name="Cochrane G."/>
            <person name="Meng A."/>
            <person name="Brown T."/>
            <person name="Cohen L."/>
        </authorList>
    </citation>
    <scope>NUCLEOTIDE SEQUENCE</scope>
    <source>
        <strain evidence="2">Pop2</strain>
    </source>
</reference>
<evidence type="ECO:0008006" key="3">
    <source>
        <dbReference type="Google" id="ProtNLM"/>
    </source>
</evidence>
<dbReference type="EMBL" id="HBGN01020292">
    <property type="protein sequence ID" value="CAD9333688.1"/>
    <property type="molecule type" value="Transcribed_RNA"/>
</dbReference>
<feature type="region of interest" description="Disordered" evidence="1">
    <location>
        <begin position="63"/>
        <end position="84"/>
    </location>
</feature>
<evidence type="ECO:0000313" key="2">
    <source>
        <dbReference type="EMBL" id="CAD9333688.1"/>
    </source>
</evidence>
<feature type="region of interest" description="Disordered" evidence="1">
    <location>
        <begin position="174"/>
        <end position="214"/>
    </location>
</feature>
<evidence type="ECO:0000256" key="1">
    <source>
        <dbReference type="SAM" id="MobiDB-lite"/>
    </source>
</evidence>
<protein>
    <recommendedName>
        <fullName evidence="3">Stc1 domain-containing protein</fullName>
    </recommendedName>
</protein>
<organism evidence="2">
    <name type="scientific">Ditylum brightwellii</name>
    <dbReference type="NCBI Taxonomy" id="49249"/>
    <lineage>
        <taxon>Eukaryota</taxon>
        <taxon>Sar</taxon>
        <taxon>Stramenopiles</taxon>
        <taxon>Ochrophyta</taxon>
        <taxon>Bacillariophyta</taxon>
        <taxon>Mediophyceae</taxon>
        <taxon>Lithodesmiophycidae</taxon>
        <taxon>Lithodesmiales</taxon>
        <taxon>Lithodesmiaceae</taxon>
        <taxon>Ditylum</taxon>
    </lineage>
</organism>
<name>A0A6U3ZVH3_9STRA</name>
<accession>A0A6U3ZVH3</accession>
<sequence length="214" mass="22413">MSTPVVTEKWAGQFDCTGGTCRRKRLVGSEFSKKALERYRKTGGPLKCKQCVAAVEQAERKASAAKAAAATTATSLSSGSEGGKTKTICASCKQSLPSLSSFNKNQLSKGEGKARCRSCVEKSIADEAKASSNSKQEQINDAKERLRVAKGREKPDPKEILAAESQIAALEAEHVTGLKPVKLGRGRGRGGRWGSGSAGRSGRGGRGGRGSGKV</sequence>
<gene>
    <name evidence="2" type="ORF">DBRI1063_LOCUS12934</name>
</gene>
<feature type="compositionally biased region" description="Low complexity" evidence="1">
    <location>
        <begin position="64"/>
        <end position="75"/>
    </location>
</feature>
<dbReference type="AlphaFoldDB" id="A0A6U3ZVH3"/>
<feature type="region of interest" description="Disordered" evidence="1">
    <location>
        <begin position="126"/>
        <end position="159"/>
    </location>
</feature>
<feature type="compositionally biased region" description="Basic and acidic residues" evidence="1">
    <location>
        <begin position="138"/>
        <end position="159"/>
    </location>
</feature>
<feature type="compositionally biased region" description="Gly residues" evidence="1">
    <location>
        <begin position="191"/>
        <end position="214"/>
    </location>
</feature>
<proteinExistence type="predicted"/>